<dbReference type="InterPro" id="IPR021111">
    <property type="entry name" value="Hexamer_Tyr-coord_heme_pr_HTHP"/>
</dbReference>
<comment type="caution">
    <text evidence="1">The sequence shown here is derived from an EMBL/GenBank/DDBJ whole genome shotgun (WGS) entry which is preliminary data.</text>
</comment>
<organism evidence="1 2">
    <name type="scientific">Psychroflexus gondwanensis ACAM 44</name>
    <dbReference type="NCBI Taxonomy" id="1189619"/>
    <lineage>
        <taxon>Bacteria</taxon>
        <taxon>Pseudomonadati</taxon>
        <taxon>Bacteroidota</taxon>
        <taxon>Flavobacteriia</taxon>
        <taxon>Flavobacteriales</taxon>
        <taxon>Flavobacteriaceae</taxon>
        <taxon>Psychroflexus</taxon>
    </lineage>
</organism>
<sequence length="76" mass="8787">MEIDFLDNLQSSFLAKGRKLAFSKKSIVNMQACTNILKESWSEYIGDTTRLEAFSLPLVIEFKTIVHSNNYRKNEI</sequence>
<dbReference type="STRING" id="1189619.pgond44_11101"/>
<dbReference type="Proteomes" id="UP000012317">
    <property type="component" value="Unassembled WGS sequence"/>
</dbReference>
<evidence type="ECO:0000313" key="1">
    <source>
        <dbReference type="EMBL" id="EMY80527.1"/>
    </source>
</evidence>
<evidence type="ECO:0000313" key="2">
    <source>
        <dbReference type="Proteomes" id="UP000012317"/>
    </source>
</evidence>
<dbReference type="InterPro" id="IPR038125">
    <property type="entry name" value="HTHP_sf"/>
</dbReference>
<accession>N1WTL1</accession>
<reference evidence="1 2" key="1">
    <citation type="journal article" date="2014" name="Genome Biol. Evol.">
        <title>Extensive gene acquisition in the extremely psychrophilic bacterial species Psychroflexus torquis and the link to sea-ice ecosystem specialism.</title>
        <authorList>
            <person name="Feng S."/>
            <person name="Powell S.M."/>
            <person name="Wilson R."/>
            <person name="Bowman J.P."/>
        </authorList>
    </citation>
    <scope>NUCLEOTIDE SEQUENCE [LARGE SCALE GENOMIC DNA]</scope>
    <source>
        <strain evidence="1 2">ACAM 44</strain>
    </source>
</reference>
<dbReference type="AlphaFoldDB" id="N1WTL1"/>
<dbReference type="RefSeq" id="WP_003441774.1">
    <property type="nucleotide sequence ID" value="NZ_APLF01000011.1"/>
</dbReference>
<protein>
    <submittedName>
        <fullName evidence="1">Uncharacterized protein</fullName>
    </submittedName>
</protein>
<name>N1WTL1_9FLAO</name>
<dbReference type="Gene3D" id="6.10.80.10">
    <property type="entry name" value="Hexameric tyrosine-coordinated heme protein (HTHP)"/>
    <property type="match status" value="1"/>
</dbReference>
<dbReference type="Pfam" id="PF11534">
    <property type="entry name" value="HTHP"/>
    <property type="match status" value="1"/>
</dbReference>
<dbReference type="EMBL" id="APLF01000011">
    <property type="protein sequence ID" value="EMY80527.1"/>
    <property type="molecule type" value="Genomic_DNA"/>
</dbReference>
<gene>
    <name evidence="1" type="ORF">pgond44_11101</name>
</gene>
<keyword evidence="2" id="KW-1185">Reference proteome</keyword>
<proteinExistence type="predicted"/>